<dbReference type="SUPFAM" id="SSF56219">
    <property type="entry name" value="DNase I-like"/>
    <property type="match status" value="1"/>
</dbReference>
<feature type="domain" description="RNase H type-1" evidence="2">
    <location>
        <begin position="1497"/>
        <end position="1613"/>
    </location>
</feature>
<dbReference type="Pfam" id="PF00078">
    <property type="entry name" value="RVT_1"/>
    <property type="match status" value="1"/>
</dbReference>
<gene>
    <name evidence="6" type="primary">LOC140010623</name>
</gene>
<dbReference type="InterPro" id="IPR026960">
    <property type="entry name" value="RVT-Znf"/>
</dbReference>
<dbReference type="PANTHER" id="PTHR33116:SF82">
    <property type="entry name" value="RNASE H FAMILY PROTEIN"/>
    <property type="match status" value="1"/>
</dbReference>
<keyword evidence="5" id="KW-1185">Reference proteome</keyword>
<feature type="domain" description="Reverse transcriptase zinc-binding" evidence="3">
    <location>
        <begin position="1343"/>
        <end position="1421"/>
    </location>
</feature>
<evidence type="ECO:0000259" key="1">
    <source>
        <dbReference type="Pfam" id="PF00078"/>
    </source>
</evidence>
<dbReference type="Pfam" id="PF13456">
    <property type="entry name" value="RVT_3"/>
    <property type="match status" value="1"/>
</dbReference>
<dbReference type="Gene3D" id="3.60.10.10">
    <property type="entry name" value="Endonuclease/exonuclease/phosphatase"/>
    <property type="match status" value="1"/>
</dbReference>
<dbReference type="InterPro" id="IPR000477">
    <property type="entry name" value="RT_dom"/>
</dbReference>
<feature type="domain" description="DUF4283" evidence="4">
    <location>
        <begin position="62"/>
        <end position="138"/>
    </location>
</feature>
<proteinExistence type="predicted"/>
<dbReference type="InterPro" id="IPR036397">
    <property type="entry name" value="RNaseH_sf"/>
</dbReference>
<dbReference type="Pfam" id="PF13966">
    <property type="entry name" value="zf-RVT"/>
    <property type="match status" value="1"/>
</dbReference>
<evidence type="ECO:0000259" key="4">
    <source>
        <dbReference type="Pfam" id="PF14111"/>
    </source>
</evidence>
<dbReference type="RefSeq" id="XP_071914029.1">
    <property type="nucleotide sequence ID" value="XM_072057928.1"/>
</dbReference>
<dbReference type="Pfam" id="PF14111">
    <property type="entry name" value="DUF4283"/>
    <property type="match status" value="1"/>
</dbReference>
<reference evidence="6" key="1">
    <citation type="submission" date="2025-08" db="UniProtKB">
        <authorList>
            <consortium name="RefSeq"/>
        </authorList>
    </citation>
    <scope>IDENTIFICATION</scope>
    <source>
        <tissue evidence="6">Leaves</tissue>
    </source>
</reference>
<evidence type="ECO:0000259" key="3">
    <source>
        <dbReference type="Pfam" id="PF13966"/>
    </source>
</evidence>
<dbReference type="Proteomes" id="UP001652660">
    <property type="component" value="Chromosome 7c"/>
</dbReference>
<dbReference type="InterPro" id="IPR012337">
    <property type="entry name" value="RNaseH-like_sf"/>
</dbReference>
<dbReference type="GeneID" id="140010623"/>
<evidence type="ECO:0000259" key="2">
    <source>
        <dbReference type="Pfam" id="PF13456"/>
    </source>
</evidence>
<dbReference type="SUPFAM" id="SSF53098">
    <property type="entry name" value="Ribonuclease H-like"/>
    <property type="match status" value="1"/>
</dbReference>
<dbReference type="Gene3D" id="3.30.420.10">
    <property type="entry name" value="Ribonuclease H-like superfamily/Ribonuclease H"/>
    <property type="match status" value="1"/>
</dbReference>
<sequence length="1652" mass="185870">MAAPQHGEAPLLARPVKTFASILSQSPSSSSSGIGHLITYKGEPSLVISRQDMIQIAAPYSNALVGRFAVGRPSMEIIRKFIVSLGLRGECPIGLLDSKHIHLQPSVEEDYTRLWCRKSWYIGKFHMSLSKWTIDFKPGAESSIAPVWVNFPGLPLPFFEKQFLLKLGNLLGRPLKVDEATASLKRPSVARILLEVDVLHSPRSRIWIGDDQWGFWQKIEYEEYPSYCIFCSSIGHVESTCHQKHPELRPVRRARPSASTQVRQVFQPKGGPAVDESLPVVDSGVVIVPRVQVRENSNPAADVSIAVIPSSSSNPIRGSPTQANVHAHDPVLPDSYRGGAADTQNDISVPSDTISSFGRDDILLTKSVPSMLQHERACSLSPRRHEGHARLVCYNSEGQLGVKSISLVELKNFGDRPASRITASKLCGDPVVPGAPLDDTDTQLLQNLVQGHKTRGRQTRKREDPIKFIVWNIRGAANKESLRHIRCTCRSNDIRLLILLEPLANISHLESVQLFLGFDFVQSFVHNKIWIFWSSDARYSFVEAADQVVHIHVSFPSGSSIFISTVYARCNRIGRRQLWEALEQFSTSVTLPWMAVGDYNVISSAEERIGGSALNIRDLEEFNSALNRSGLFPVQFDRSAYTWTNGRMWQRLDREVVNTVWLSSIELTRVAHLQRGRSDHCPLLVKGGSMTTRRSSFRFLNVWRSHPTFQQTVRSAWAQPVAGIGMQKFFNKLKVVKRVLAGWNVDVFGNVSQRVKVAADNLLAKELLHDQNRDMLSRSAVHEARAIHSRELALECEFWRQKAAIKWIKEGDPNTSFFHATVKQKRSSNFIAWIRGTGDSWFDSIEDIKLSATDFFSSLFTADRDVCSGSRPSLELPKLTQEENDMLLKSPSVDEVYTVVCSMDPQSAAGPDGFGGGFYQSCWECIRDDFMDGVQDFFAGATMPRGFSSTMIILLPKREGACEWKDFRPISLANVSAKIISKILSTRINQLLPRLILEFQTGFIPGRGIQDNVLLAQELILDLDRKLRHPNVILKLDMEKAYDREYQTLSGQKINLSKSRFLCSSKLPSEVIQLIQQVTGFQGQPWPVKYLGVPLSLGRSKSVLFDGVIASVRAKLHHWSSRFLSAGGKLILIRHVLSSMPLYLLQVTKPPKGIFLRLGKLFNAFLWDGKDGRRIHWFSWEKVCFPVEEGGLGFRSLLDLERAFAMKLWWTIRQKSSLWARFMHRKYIGEQHPCLVSAAVGSATWKRVCLVWAITEDNIRWRLGEGFIDLWYDRWLFNEPLSRQVTGAPPHFLVAEFYTSTGWNTDRLLQVLPRSIVNIISQTLVDPKLKDELIWAPSADGTFSVSSAWELVRQRRNMSLVCRGVWCPLLPLKMSYLAWRVLSDFLPLDDKLRSRGMAMVSKCDCCGNAVESLNHIFLHGSRKDARFGNIHPVYSKVIFNANGWLVAKGAACMLNRVQLEGDMDTYFARYFRIKPAKSFCLKAISWMKPPRGSFKLNTDASVINGLAKGGGVIRDSEGKMLGACYKEFGEYEVVYAEGLALFTGLQWCMGTGLSDILVEVDSLVLVRLVQSQSVGKWPLCSVLGQIRLLLGKVKGSITHIHREANAVADSLAALSRESPYVTFQSFQQLPSRVRSLINLDAIGYPYIRRFTV</sequence>
<accession>A0ABM4V3B1</accession>
<dbReference type="CDD" id="cd01650">
    <property type="entry name" value="RT_nLTR_like"/>
    <property type="match status" value="1"/>
</dbReference>
<dbReference type="InterPro" id="IPR044730">
    <property type="entry name" value="RNase_H-like_dom_plant"/>
</dbReference>
<dbReference type="PANTHER" id="PTHR33116">
    <property type="entry name" value="REVERSE TRANSCRIPTASE ZINC-BINDING DOMAIN-CONTAINING PROTEIN-RELATED-RELATED"/>
    <property type="match status" value="1"/>
</dbReference>
<evidence type="ECO:0000313" key="5">
    <source>
        <dbReference type="Proteomes" id="UP001652660"/>
    </source>
</evidence>
<dbReference type="InterPro" id="IPR002156">
    <property type="entry name" value="RNaseH_domain"/>
</dbReference>
<feature type="domain" description="Reverse transcriptase" evidence="1">
    <location>
        <begin position="957"/>
        <end position="1044"/>
    </location>
</feature>
<organism evidence="5 6">
    <name type="scientific">Coffea arabica</name>
    <name type="common">Arabian coffee</name>
    <dbReference type="NCBI Taxonomy" id="13443"/>
    <lineage>
        <taxon>Eukaryota</taxon>
        <taxon>Viridiplantae</taxon>
        <taxon>Streptophyta</taxon>
        <taxon>Embryophyta</taxon>
        <taxon>Tracheophyta</taxon>
        <taxon>Spermatophyta</taxon>
        <taxon>Magnoliopsida</taxon>
        <taxon>eudicotyledons</taxon>
        <taxon>Gunneridae</taxon>
        <taxon>Pentapetalae</taxon>
        <taxon>asterids</taxon>
        <taxon>lamiids</taxon>
        <taxon>Gentianales</taxon>
        <taxon>Rubiaceae</taxon>
        <taxon>Ixoroideae</taxon>
        <taxon>Gardenieae complex</taxon>
        <taxon>Bertiereae - Coffeeae clade</taxon>
        <taxon>Coffeeae</taxon>
        <taxon>Coffea</taxon>
    </lineage>
</organism>
<dbReference type="InterPro" id="IPR036691">
    <property type="entry name" value="Endo/exonu/phosph_ase_sf"/>
</dbReference>
<evidence type="ECO:0000313" key="6">
    <source>
        <dbReference type="RefSeq" id="XP_071914029.1"/>
    </source>
</evidence>
<name>A0ABM4V3B1_COFAR</name>
<dbReference type="CDD" id="cd06222">
    <property type="entry name" value="RNase_H_like"/>
    <property type="match status" value="1"/>
</dbReference>
<dbReference type="InterPro" id="IPR025558">
    <property type="entry name" value="DUF4283"/>
</dbReference>
<protein>
    <submittedName>
        <fullName evidence="6">Uncharacterized protein</fullName>
    </submittedName>
</protein>